<accession>A0A372MLB7</accession>
<proteinExistence type="predicted"/>
<evidence type="ECO:0000259" key="2">
    <source>
        <dbReference type="Pfam" id="PF22725"/>
    </source>
</evidence>
<reference evidence="4" key="1">
    <citation type="submission" date="2018-08" db="EMBL/GenBank/DDBJ databases">
        <authorList>
            <person name="Grouzdev D.S."/>
            <person name="Krutkina M.S."/>
        </authorList>
    </citation>
    <scope>NUCLEOTIDE SEQUENCE [LARGE SCALE GENOMIC DNA]</scope>
    <source>
        <strain evidence="4">4-11</strain>
    </source>
</reference>
<reference evidence="3 4" key="2">
    <citation type="submission" date="2018-09" db="EMBL/GenBank/DDBJ databases">
        <title>Genome of Sphaerochaeta halotolerans strain 4-11.</title>
        <authorList>
            <person name="Nazina T.N."/>
            <person name="Sokolova D.S."/>
        </authorList>
    </citation>
    <scope>NUCLEOTIDE SEQUENCE [LARGE SCALE GENOMIC DNA]</scope>
    <source>
        <strain evidence="3 4">4-11</strain>
    </source>
</reference>
<dbReference type="Gene3D" id="3.40.50.720">
    <property type="entry name" value="NAD(P)-binding Rossmann-like Domain"/>
    <property type="match status" value="1"/>
</dbReference>
<dbReference type="AlphaFoldDB" id="A0A372MLB7"/>
<dbReference type="Pfam" id="PF22725">
    <property type="entry name" value="GFO_IDH_MocA_C3"/>
    <property type="match status" value="1"/>
</dbReference>
<dbReference type="SUPFAM" id="SSF51735">
    <property type="entry name" value="NAD(P)-binding Rossmann-fold domains"/>
    <property type="match status" value="1"/>
</dbReference>
<evidence type="ECO:0000313" key="3">
    <source>
        <dbReference type="EMBL" id="RFU96158.1"/>
    </source>
</evidence>
<dbReference type="InterPro" id="IPR036291">
    <property type="entry name" value="NAD(P)-bd_dom_sf"/>
</dbReference>
<dbReference type="Pfam" id="PF01408">
    <property type="entry name" value="GFO_IDH_MocA"/>
    <property type="match status" value="1"/>
</dbReference>
<evidence type="ECO:0000259" key="1">
    <source>
        <dbReference type="Pfam" id="PF01408"/>
    </source>
</evidence>
<organism evidence="3 4">
    <name type="scientific">Sphaerochaeta halotolerans</name>
    <dbReference type="NCBI Taxonomy" id="2293840"/>
    <lineage>
        <taxon>Bacteria</taxon>
        <taxon>Pseudomonadati</taxon>
        <taxon>Spirochaetota</taxon>
        <taxon>Spirochaetia</taxon>
        <taxon>Spirochaetales</taxon>
        <taxon>Sphaerochaetaceae</taxon>
        <taxon>Sphaerochaeta</taxon>
    </lineage>
</organism>
<comment type="caution">
    <text evidence="3">The sequence shown here is derived from an EMBL/GenBank/DDBJ whole genome shotgun (WGS) entry which is preliminary data.</text>
</comment>
<dbReference type="RefSeq" id="WP_117328979.1">
    <property type="nucleotide sequence ID" value="NZ_QUWK01000001.1"/>
</dbReference>
<dbReference type="EMBL" id="QUWK01000001">
    <property type="protein sequence ID" value="RFU96158.1"/>
    <property type="molecule type" value="Genomic_DNA"/>
</dbReference>
<protein>
    <submittedName>
        <fullName evidence="3">Gfo/Idh/MocA family oxidoreductase</fullName>
    </submittedName>
</protein>
<feature type="domain" description="Gfo/Idh/MocA-like oxidoreductase N-terminal" evidence="1">
    <location>
        <begin position="2"/>
        <end position="121"/>
    </location>
</feature>
<evidence type="ECO:0000313" key="4">
    <source>
        <dbReference type="Proteomes" id="UP000264002"/>
    </source>
</evidence>
<dbReference type="PANTHER" id="PTHR43249:SF1">
    <property type="entry name" value="D-GLUCOSIDE 3-DEHYDROGENASE"/>
    <property type="match status" value="1"/>
</dbReference>
<dbReference type="InterPro" id="IPR000683">
    <property type="entry name" value="Gfo/Idh/MocA-like_OxRdtase_N"/>
</dbReference>
<keyword evidence="4" id="KW-1185">Reference proteome</keyword>
<feature type="domain" description="GFO/IDH/MocA-like oxidoreductase" evidence="2">
    <location>
        <begin position="133"/>
        <end position="252"/>
    </location>
</feature>
<name>A0A372MLB7_9SPIR</name>
<dbReference type="Gene3D" id="3.30.360.10">
    <property type="entry name" value="Dihydrodipicolinate Reductase, domain 2"/>
    <property type="match status" value="1"/>
</dbReference>
<sequence>MIRLGIIGAGAIAAVHIDSFLQFGDLCEIVAVCDTFSEKAKALIAEKKLHAKAYSLVEDLLEQASVDAISICLPPYLHANIAIQALKAGKHVVVEKPMASSLEECDLMIKMAAEQDKLLCVVSQNRWKTPLSKIKRLMEEGYLGKVIHASFDSLWWRGGNYYDLWWRGTWEQEAGGCFTSHSVHYLDLMQMLFGMPKQVQGYINNVSHTNSECEDIGFAVFSYDDKVIDFTSSLVSHGEKQAIVIDGEKASVSMPFTVSAYDALPNGFPQQNKELEEMILRRYEELDSLPLEGHPAQLVNFLRAIGQQERLEVDGNEGRRTIELIHAVYKSAIEMKPVSLPLDKEDPFYSKSGLVGKMPKFFTKGKSVENFSTSKITLGRDFNA</sequence>
<dbReference type="InterPro" id="IPR052515">
    <property type="entry name" value="Gfo/Idh/MocA_Oxidoreductase"/>
</dbReference>
<dbReference type="PANTHER" id="PTHR43249">
    <property type="entry name" value="UDP-N-ACETYL-2-AMINO-2-DEOXY-D-GLUCURONATE OXIDASE"/>
    <property type="match status" value="1"/>
</dbReference>
<gene>
    <name evidence="3" type="ORF">DYP60_00885</name>
</gene>
<dbReference type="GO" id="GO:0000166">
    <property type="term" value="F:nucleotide binding"/>
    <property type="evidence" value="ECO:0007669"/>
    <property type="project" value="InterPro"/>
</dbReference>
<dbReference type="InterPro" id="IPR055170">
    <property type="entry name" value="GFO_IDH_MocA-like_dom"/>
</dbReference>
<dbReference type="Proteomes" id="UP000264002">
    <property type="component" value="Unassembled WGS sequence"/>
</dbReference>